<dbReference type="GeneID" id="65131887"/>
<sequence>MRDIKDFQARYDRWKNGERYWDIRGVDLPRYDTADKYTENIVLVPLDNVSIDEHGNALIGGRIMSVAQLPEVTITPVYNTVPSQIARPIDFRKYSLIDDIKKQNDMFSGKRLMNNIRDNYIKYWQDTYKMPIKINDGGWTKDEIKANKYVHNMYDPTSSIDPISWMLNGVLGGNLAKGEEDLYWRAYLGLSNVLPKASNNDLTEWDFSEYKKYPKDNKPDYYGITNRMRGYIQAMGDTLNLGKLAKKYPDSMYPLMYKFSKQLLDNPFKWLQADDADTNFKNAYPESSLINEWNPLGMLAKFGAMWDPNRRRIQIHDEYDFPWYTRISIPKRKNKMFIRGSAYLNPLVGSDYFNTDSIPNRINYEKEK</sequence>
<dbReference type="EMBL" id="MT774409">
    <property type="protein sequence ID" value="QOR57728.1"/>
    <property type="molecule type" value="Genomic_DNA"/>
</dbReference>
<name>A0A7M1RTR7_9CAUD</name>
<dbReference type="KEGG" id="vg:65131887"/>
<proteinExistence type="predicted"/>
<dbReference type="Proteomes" id="UP000594129">
    <property type="component" value="Segment"/>
</dbReference>
<organism evidence="1 2">
    <name type="scientific">uncultured phage cr131_1</name>
    <dbReference type="NCBI Taxonomy" id="2772093"/>
    <lineage>
        <taxon>Viruses</taxon>
        <taxon>Duplodnaviria</taxon>
        <taxon>Heunggongvirae</taxon>
        <taxon>Uroviricota</taxon>
        <taxon>Caudoviricetes</taxon>
        <taxon>Crassvirales</taxon>
        <taxon>Suoliviridae</taxon>
        <taxon>Oafivirinae</taxon>
        <taxon>Cacepaovirus</taxon>
        <taxon>Cacepaovirus simiae</taxon>
    </lineage>
</organism>
<keyword evidence="2" id="KW-1185">Reference proteome</keyword>
<accession>A0A7M1RTR7</accession>
<protein>
    <submittedName>
        <fullName evidence="1">Uncharacterized protein</fullName>
    </submittedName>
</protein>
<evidence type="ECO:0000313" key="1">
    <source>
        <dbReference type="EMBL" id="QOR57728.1"/>
    </source>
</evidence>
<evidence type="ECO:0000313" key="2">
    <source>
        <dbReference type="Proteomes" id="UP000594129"/>
    </source>
</evidence>
<reference evidence="1 2" key="1">
    <citation type="submission" date="2020-07" db="EMBL/GenBank/DDBJ databases">
        <title>Taxonomic proposal: Crassvirales, a new order of highly abundant and diverse bacterial viruses.</title>
        <authorList>
            <person name="Shkoporov A.N."/>
            <person name="Stockdale S.R."/>
            <person name="Guerin E."/>
            <person name="Ross R.P."/>
            <person name="Hill C."/>
        </authorList>
    </citation>
    <scope>NUCLEOTIDE SEQUENCE [LARGE SCALE GENOMIC DNA]</scope>
</reference>
<dbReference type="RefSeq" id="YP_010113368.1">
    <property type="nucleotide sequence ID" value="NC_055902.1"/>
</dbReference>